<sequence length="475" mass="53314">MLYSSCYFHLSSMEDGQSDLLSLKVVVEKEKKRVVFLEADKYFLDVLSSFMTMPLAMIIKLTRGHSLKGEIGCLSSLYESVENLGEDHLQSTDHKDMLLHPRSAAEIYHSDLLKDNSIERTAADYYACSEGGCTFLSYYRSTHCRCGSAITLRLDFSDSASIPQERGGFVKPTVHFMISDDFQVMPMSTKTGLALLEKVSRLDGSRIEERNINIGRNEVLKLLMHSLVSRTPFTDTLLEAPMSKGIFSVCHGKYGPRRKSDIPETIAKKERIILKLIVSKSKNKAIYAEAKEDFVNLLCSFLTFPLGYVFSEFPSLSFKGCINNFYQTIKEFDSNQFMSEEMKEAIVYPKLAPGLPVPTKLIAIMEAVEPSYSTFHSLFNVNNSKVGPKSNFFGKAEGFIKGPSMFMVTDNLTVTPLSAISGLSLINKLRIPLIDIEEQQVDVGEDEALRLLVATLVSKYTLTDAFLHKEEKQES</sequence>
<dbReference type="Proteomes" id="UP000295252">
    <property type="component" value="Chromosome IV"/>
</dbReference>
<name>A0A068TNU3_COFCA</name>
<dbReference type="AlphaFoldDB" id="A0A068TNU3"/>
<dbReference type="InParanoid" id="A0A068TNU3"/>
<dbReference type="Pfam" id="PF05056">
    <property type="entry name" value="DUF674"/>
    <property type="match status" value="1"/>
</dbReference>
<dbReference type="OMA" id="CTFLSYY"/>
<evidence type="ECO:0008006" key="3">
    <source>
        <dbReference type="Google" id="ProtNLM"/>
    </source>
</evidence>
<reference evidence="2" key="1">
    <citation type="journal article" date="2014" name="Science">
        <title>The coffee genome provides insight into the convergent evolution of caffeine biosynthesis.</title>
        <authorList>
            <person name="Denoeud F."/>
            <person name="Carretero-Paulet L."/>
            <person name="Dereeper A."/>
            <person name="Droc G."/>
            <person name="Guyot R."/>
            <person name="Pietrella M."/>
            <person name="Zheng C."/>
            <person name="Alberti A."/>
            <person name="Anthony F."/>
            <person name="Aprea G."/>
            <person name="Aury J.M."/>
            <person name="Bento P."/>
            <person name="Bernard M."/>
            <person name="Bocs S."/>
            <person name="Campa C."/>
            <person name="Cenci A."/>
            <person name="Combes M.C."/>
            <person name="Crouzillat D."/>
            <person name="Da Silva C."/>
            <person name="Daddiego L."/>
            <person name="De Bellis F."/>
            <person name="Dussert S."/>
            <person name="Garsmeur O."/>
            <person name="Gayraud T."/>
            <person name="Guignon V."/>
            <person name="Jahn K."/>
            <person name="Jamilloux V."/>
            <person name="Joet T."/>
            <person name="Labadie K."/>
            <person name="Lan T."/>
            <person name="Leclercq J."/>
            <person name="Lepelley M."/>
            <person name="Leroy T."/>
            <person name="Li L.T."/>
            <person name="Librado P."/>
            <person name="Lopez L."/>
            <person name="Munoz A."/>
            <person name="Noel B."/>
            <person name="Pallavicini A."/>
            <person name="Perrotta G."/>
            <person name="Poncet V."/>
            <person name="Pot D."/>
            <person name="Priyono X."/>
            <person name="Rigoreau M."/>
            <person name="Rouard M."/>
            <person name="Rozas J."/>
            <person name="Tranchant-Dubreuil C."/>
            <person name="VanBuren R."/>
            <person name="Zhang Q."/>
            <person name="Andrade A.C."/>
            <person name="Argout X."/>
            <person name="Bertrand B."/>
            <person name="de Kochko A."/>
            <person name="Graziosi G."/>
            <person name="Henry R.J."/>
            <person name="Jayarama X."/>
            <person name="Ming R."/>
            <person name="Nagai C."/>
            <person name="Rounsley S."/>
            <person name="Sankoff D."/>
            <person name="Giuliano G."/>
            <person name="Albert V.A."/>
            <person name="Wincker P."/>
            <person name="Lashermes P."/>
        </authorList>
    </citation>
    <scope>NUCLEOTIDE SEQUENCE [LARGE SCALE GENOMIC DNA]</scope>
    <source>
        <strain evidence="2">cv. DH200-94</strain>
    </source>
</reference>
<protein>
    <recommendedName>
        <fullName evidence="3">DUF674 domain-containing protein</fullName>
    </recommendedName>
</protein>
<dbReference type="Gramene" id="CDO97609">
    <property type="protein sequence ID" value="CDO97609"/>
    <property type="gene ID" value="GSCOC_T00014995001"/>
</dbReference>
<dbReference type="EMBL" id="HG739085">
    <property type="protein sequence ID" value="CDO97609.1"/>
    <property type="molecule type" value="Genomic_DNA"/>
</dbReference>
<keyword evidence="2" id="KW-1185">Reference proteome</keyword>
<evidence type="ECO:0000313" key="1">
    <source>
        <dbReference type="EMBL" id="CDO97609.1"/>
    </source>
</evidence>
<organism evidence="1 2">
    <name type="scientific">Coffea canephora</name>
    <name type="common">Robusta coffee</name>
    <dbReference type="NCBI Taxonomy" id="49390"/>
    <lineage>
        <taxon>Eukaryota</taxon>
        <taxon>Viridiplantae</taxon>
        <taxon>Streptophyta</taxon>
        <taxon>Embryophyta</taxon>
        <taxon>Tracheophyta</taxon>
        <taxon>Spermatophyta</taxon>
        <taxon>Magnoliopsida</taxon>
        <taxon>eudicotyledons</taxon>
        <taxon>Gunneridae</taxon>
        <taxon>Pentapetalae</taxon>
        <taxon>asterids</taxon>
        <taxon>lamiids</taxon>
        <taxon>Gentianales</taxon>
        <taxon>Rubiaceae</taxon>
        <taxon>Ixoroideae</taxon>
        <taxon>Gardenieae complex</taxon>
        <taxon>Bertiereae - Coffeeae clade</taxon>
        <taxon>Coffeeae</taxon>
        <taxon>Coffea</taxon>
    </lineage>
</organism>
<dbReference type="InterPro" id="IPR007750">
    <property type="entry name" value="DUF674"/>
</dbReference>
<gene>
    <name evidence="1" type="ORF">GSCOC_T00014995001</name>
</gene>
<dbReference type="PANTHER" id="PTHR33103:SF27">
    <property type="entry name" value="OS04G0594700 PROTEIN"/>
    <property type="match status" value="1"/>
</dbReference>
<evidence type="ECO:0000313" key="2">
    <source>
        <dbReference type="Proteomes" id="UP000295252"/>
    </source>
</evidence>
<proteinExistence type="predicted"/>
<dbReference type="OrthoDB" id="1277335at2759"/>
<dbReference type="PhylomeDB" id="A0A068TNU3"/>
<dbReference type="FunCoup" id="A0A068TNU3">
    <property type="interactions" value="54"/>
</dbReference>
<accession>A0A068TNU3</accession>
<dbReference type="PANTHER" id="PTHR33103">
    <property type="entry name" value="OS01G0153900 PROTEIN"/>
    <property type="match status" value="1"/>
</dbReference>